<feature type="region of interest" description="Disordered" evidence="1">
    <location>
        <begin position="1"/>
        <end position="25"/>
    </location>
</feature>
<protein>
    <submittedName>
        <fullName evidence="2">Uncharacterized protein</fullName>
    </submittedName>
</protein>
<feature type="compositionally biased region" description="Low complexity" evidence="1">
    <location>
        <begin position="9"/>
        <end position="22"/>
    </location>
</feature>
<gene>
    <name evidence="2" type="ORF">Pc21g14170</name>
    <name evidence="2" type="ORF">PCH_Pc21g14170</name>
</gene>
<accession>B6HHP0</accession>
<evidence type="ECO:0000313" key="3">
    <source>
        <dbReference type="Proteomes" id="UP000000724"/>
    </source>
</evidence>
<evidence type="ECO:0000313" key="2">
    <source>
        <dbReference type="EMBL" id="CAP96314.1"/>
    </source>
</evidence>
<dbReference type="AlphaFoldDB" id="B6HHP0"/>
<keyword evidence="3" id="KW-1185">Reference proteome</keyword>
<organism evidence="2 3">
    <name type="scientific">Penicillium rubens (strain ATCC 28089 / DSM 1075 / NRRL 1951 / Wisconsin 54-1255)</name>
    <name type="common">Penicillium chrysogenum</name>
    <dbReference type="NCBI Taxonomy" id="500485"/>
    <lineage>
        <taxon>Eukaryota</taxon>
        <taxon>Fungi</taxon>
        <taxon>Dikarya</taxon>
        <taxon>Ascomycota</taxon>
        <taxon>Pezizomycotina</taxon>
        <taxon>Eurotiomycetes</taxon>
        <taxon>Eurotiomycetidae</taxon>
        <taxon>Eurotiales</taxon>
        <taxon>Aspergillaceae</taxon>
        <taxon>Penicillium</taxon>
        <taxon>Penicillium chrysogenum species complex</taxon>
    </lineage>
</organism>
<dbReference type="EMBL" id="AM920436">
    <property type="protein sequence ID" value="CAP96314.1"/>
    <property type="molecule type" value="Genomic_DNA"/>
</dbReference>
<dbReference type="HOGENOM" id="CLU_1750312_0_0_1"/>
<proteinExistence type="predicted"/>
<dbReference type="Proteomes" id="UP000000724">
    <property type="component" value="Contig Pc00c21"/>
</dbReference>
<dbReference type="VEuPathDB" id="FungiDB:PCH_Pc21g14170"/>
<reference evidence="2 3" key="1">
    <citation type="journal article" date="2008" name="Nat. Biotechnol.">
        <title>Genome sequencing and analysis of the filamentous fungus Penicillium chrysogenum.</title>
        <authorList>
            <person name="van den Berg M.A."/>
            <person name="Albang R."/>
            <person name="Albermann K."/>
            <person name="Badger J.H."/>
            <person name="Daran J.-M."/>
            <person name="Driessen A.J.M."/>
            <person name="Garcia-Estrada C."/>
            <person name="Fedorova N.D."/>
            <person name="Harris D.M."/>
            <person name="Heijne W.H.M."/>
            <person name="Joardar V.S."/>
            <person name="Kiel J.A.K.W."/>
            <person name="Kovalchuk A."/>
            <person name="Martin J.F."/>
            <person name="Nierman W.C."/>
            <person name="Nijland J.G."/>
            <person name="Pronk J.T."/>
            <person name="Roubos J.A."/>
            <person name="van der Klei I.J."/>
            <person name="van Peij N.N.M.E."/>
            <person name="Veenhuis M."/>
            <person name="von Doehren H."/>
            <person name="Wagner C."/>
            <person name="Wortman J.R."/>
            <person name="Bovenberg R.A.L."/>
        </authorList>
    </citation>
    <scope>NUCLEOTIDE SEQUENCE [LARGE SCALE GENOMIC DNA]</scope>
    <source>
        <strain evidence="3">ATCC 28089 / DSM 1075 / NRRL 1951 / Wisconsin 54-1255</strain>
    </source>
</reference>
<sequence length="149" mass="16277">MEKRPIAAGLPGSSSSPSSGLGEETCRTLTENDGGRMAKQTYGLASPGDQHMGRLVCAQGSLMEKLPNWEASARRHMFHAGYSVIRGFDNIVGVAKVRKYLVPCSLCDNNNGVGLGDRRQANDDNHDCSILFLAAQALHDVFQWWKVTR</sequence>
<name>B6HHP0_PENRW</name>
<evidence type="ECO:0000256" key="1">
    <source>
        <dbReference type="SAM" id="MobiDB-lite"/>
    </source>
</evidence>